<protein>
    <submittedName>
        <fullName evidence="3">Glycosyltransferase involved in cell wall biosynthesis</fullName>
    </submittedName>
</protein>
<dbReference type="Pfam" id="PF13439">
    <property type="entry name" value="Glyco_transf_4"/>
    <property type="match status" value="1"/>
</dbReference>
<accession>A0A7W9B957</accession>
<dbReference type="SUPFAM" id="SSF53756">
    <property type="entry name" value="UDP-Glycosyltransferase/glycogen phosphorylase"/>
    <property type="match status" value="1"/>
</dbReference>
<evidence type="ECO:0000313" key="3">
    <source>
        <dbReference type="EMBL" id="MBB5708521.1"/>
    </source>
</evidence>
<evidence type="ECO:0000313" key="4">
    <source>
        <dbReference type="Proteomes" id="UP000537161"/>
    </source>
</evidence>
<keyword evidence="4" id="KW-1185">Reference proteome</keyword>
<comment type="caution">
    <text evidence="3">The sequence shown here is derived from an EMBL/GenBank/DDBJ whole genome shotgun (WGS) entry which is preliminary data.</text>
</comment>
<dbReference type="RefSeq" id="WP_184101326.1">
    <property type="nucleotide sequence ID" value="NZ_JACIJH010000020.1"/>
</dbReference>
<feature type="region of interest" description="Disordered" evidence="1">
    <location>
        <begin position="1"/>
        <end position="21"/>
    </location>
</feature>
<dbReference type="Gene3D" id="3.40.50.2000">
    <property type="entry name" value="Glycogen Phosphorylase B"/>
    <property type="match status" value="2"/>
</dbReference>
<gene>
    <name evidence="3" type="ORF">FHR21_003912</name>
</gene>
<dbReference type="Proteomes" id="UP000537161">
    <property type="component" value="Unassembled WGS sequence"/>
</dbReference>
<sequence>MGTDASDSPLPSARSSPAARGDAPRHLMLFSYWFPPANAVGSSRPLAMARHFAARGWRVTVIAGAAQAVPPSFAADLAGFDVHYVPDTWLTRWSSFRAERGVAAQRLTTALRLLAWPDHVRPVARAMRRRALALLRELPRPDVVLSTALPFSVHGAARDVARAAGALFVADNRDIWAGNPYKSTAPFYKSLERGYERRSLAAADLVVAVSEGMSAYYRAAYPALADRVLTVMNGVDAQTEAAAYRRDPDGLRLAYTGILYGDRRDVTPLLRAAQGLGVPVSIDFYGSEPEIVGRLAAGFPGLAIANRGKVPRAAALAAQAAADALILVVGTDPWEDTLLPGKLFEYAGAGRPIVALANKASDSGRLIARHGLGLAATDESEIAAFLARLAAEGMKSRAAVPAELTRAHQLDLLDARLADMLAP</sequence>
<dbReference type="InterPro" id="IPR028098">
    <property type="entry name" value="Glyco_trans_4-like_N"/>
</dbReference>
<dbReference type="GO" id="GO:0016757">
    <property type="term" value="F:glycosyltransferase activity"/>
    <property type="evidence" value="ECO:0007669"/>
    <property type="project" value="UniProtKB-ARBA"/>
</dbReference>
<evidence type="ECO:0000256" key="1">
    <source>
        <dbReference type="SAM" id="MobiDB-lite"/>
    </source>
</evidence>
<dbReference type="AlphaFoldDB" id="A0A7W9B957"/>
<keyword evidence="3" id="KW-0808">Transferase</keyword>
<feature type="domain" description="Glycosyltransferase subfamily 4-like N-terminal" evidence="2">
    <location>
        <begin position="47"/>
        <end position="238"/>
    </location>
</feature>
<name>A0A7W9B957_9SPHN</name>
<reference evidence="3 4" key="1">
    <citation type="submission" date="2020-08" db="EMBL/GenBank/DDBJ databases">
        <title>Genomic Encyclopedia of Type Strains, Phase IV (KMG-IV): sequencing the most valuable type-strain genomes for metagenomic binning, comparative biology and taxonomic classification.</title>
        <authorList>
            <person name="Goeker M."/>
        </authorList>
    </citation>
    <scope>NUCLEOTIDE SEQUENCE [LARGE SCALE GENOMIC DNA]</scope>
    <source>
        <strain evidence="3 4">DSM 27163</strain>
    </source>
</reference>
<organism evidence="3 4">
    <name type="scientific">Sphingopyxis panaciterrulae</name>
    <dbReference type="NCBI Taxonomy" id="462372"/>
    <lineage>
        <taxon>Bacteria</taxon>
        <taxon>Pseudomonadati</taxon>
        <taxon>Pseudomonadota</taxon>
        <taxon>Alphaproteobacteria</taxon>
        <taxon>Sphingomonadales</taxon>
        <taxon>Sphingomonadaceae</taxon>
        <taxon>Sphingopyxis</taxon>
    </lineage>
</organism>
<proteinExistence type="predicted"/>
<evidence type="ECO:0000259" key="2">
    <source>
        <dbReference type="Pfam" id="PF13439"/>
    </source>
</evidence>
<dbReference type="EMBL" id="JACIJH010000020">
    <property type="protein sequence ID" value="MBB5708521.1"/>
    <property type="molecule type" value="Genomic_DNA"/>
</dbReference>